<sequence length="90" mass="11094">MRRKKVLLTLVGLILIWSFYGYLIRTISYLEKNNLKLERELRELEKERSKRIYEYDLLMDLRKIEQEMNKQKNMVISEKINFFKIEDGSF</sequence>
<dbReference type="EMBL" id="JAVIKH010000003">
    <property type="protein sequence ID" value="MDX8335507.1"/>
    <property type="molecule type" value="Genomic_DNA"/>
</dbReference>
<evidence type="ECO:0000256" key="1">
    <source>
        <dbReference type="SAM" id="Coils"/>
    </source>
</evidence>
<evidence type="ECO:0000313" key="2">
    <source>
        <dbReference type="EMBL" id="MDX8335507.1"/>
    </source>
</evidence>
<protein>
    <recommendedName>
        <fullName evidence="4">Septum formation initiator family protein</fullName>
    </recommendedName>
</protein>
<dbReference type="RefSeq" id="WP_320312916.1">
    <property type="nucleotide sequence ID" value="NZ_JAVIKH010000003.1"/>
</dbReference>
<evidence type="ECO:0000313" key="3">
    <source>
        <dbReference type="Proteomes" id="UP001279681"/>
    </source>
</evidence>
<organism evidence="2 3">
    <name type="scientific">Candidatus Cetobacterium colombiensis</name>
    <dbReference type="NCBI Taxonomy" id="3073100"/>
    <lineage>
        <taxon>Bacteria</taxon>
        <taxon>Fusobacteriati</taxon>
        <taxon>Fusobacteriota</taxon>
        <taxon>Fusobacteriia</taxon>
        <taxon>Fusobacteriales</taxon>
        <taxon>Fusobacteriaceae</taxon>
        <taxon>Cetobacterium</taxon>
    </lineage>
</organism>
<keyword evidence="3" id="KW-1185">Reference proteome</keyword>
<feature type="coiled-coil region" evidence="1">
    <location>
        <begin position="27"/>
        <end position="54"/>
    </location>
</feature>
<dbReference type="Proteomes" id="UP001279681">
    <property type="component" value="Unassembled WGS sequence"/>
</dbReference>
<proteinExistence type="predicted"/>
<gene>
    <name evidence="2" type="ORF">RFV38_03170</name>
</gene>
<accession>A0ABU4W7K5</accession>
<reference evidence="3" key="1">
    <citation type="submission" date="2023-07" db="EMBL/GenBank/DDBJ databases">
        <authorList>
            <person name="Colorado M.A."/>
            <person name="Villamil L.M."/>
            <person name="Melo J.F."/>
            <person name="Rodriguez J.A."/>
            <person name="Ruiz R.Y."/>
        </authorList>
    </citation>
    <scope>NUCLEOTIDE SEQUENCE [LARGE SCALE GENOMIC DNA]</scope>
    <source>
        <strain evidence="3">C33</strain>
    </source>
</reference>
<comment type="caution">
    <text evidence="2">The sequence shown here is derived from an EMBL/GenBank/DDBJ whole genome shotgun (WGS) entry which is preliminary data.</text>
</comment>
<keyword evidence="1" id="KW-0175">Coiled coil</keyword>
<evidence type="ECO:0008006" key="4">
    <source>
        <dbReference type="Google" id="ProtNLM"/>
    </source>
</evidence>
<name>A0ABU4W7K5_9FUSO</name>